<sequence length="237" mass="27621">NSKMANKLVAFVCRSCNRLWSSSSLQNLPFRLTFGTLQIQRNLCSKATDAKEQIDREEHLDPPAHLLQSRGMGTPVLEEHIPVHPEVAEILRKSKGQLVDGKWHKPLYNARALAALRNEYIAKGFYWPERPMRDRGLDRTPKGHKRAIRKEERLARIAENMAKMPEIVADYRERMREKRAKLKKEKEEARLRKINAQRLGYDVRDPRALMAMKGELADLKRKNRWKRPKKVKLGTIA</sequence>
<dbReference type="InterPro" id="IPR043035">
    <property type="entry name" value="Ribosomal_mL64_sf"/>
</dbReference>
<evidence type="ECO:0000259" key="2">
    <source>
        <dbReference type="Pfam" id="PF18126"/>
    </source>
</evidence>
<dbReference type="Gene3D" id="6.10.280.120">
    <property type="entry name" value="Growth arrest and DNA-damage-inducible proteins-interacting protein 1"/>
    <property type="match status" value="1"/>
</dbReference>
<evidence type="ECO:0000313" key="3">
    <source>
        <dbReference type="EMBL" id="RMX55273.1"/>
    </source>
</evidence>
<feature type="domain" description="Large ribosomal subunit protein mL59" evidence="2">
    <location>
        <begin position="99"/>
        <end position="173"/>
    </location>
</feature>
<feature type="non-terminal residue" evidence="3">
    <location>
        <position position="1"/>
    </location>
</feature>
<feature type="coiled-coil region" evidence="1">
    <location>
        <begin position="168"/>
        <end position="199"/>
    </location>
</feature>
<evidence type="ECO:0000256" key="1">
    <source>
        <dbReference type="SAM" id="Coils"/>
    </source>
</evidence>
<gene>
    <name evidence="3" type="ORF">pdam_00023724</name>
</gene>
<dbReference type="AlphaFoldDB" id="A0A3M6UNK0"/>
<proteinExistence type="predicted"/>
<dbReference type="OrthoDB" id="6247992at2759"/>
<reference evidence="3 4" key="1">
    <citation type="journal article" date="2018" name="Sci. Rep.">
        <title>Comparative analysis of the Pocillopora damicornis genome highlights role of immune system in coral evolution.</title>
        <authorList>
            <person name="Cunning R."/>
            <person name="Bay R.A."/>
            <person name="Gillette P."/>
            <person name="Baker A.C."/>
            <person name="Traylor-Knowles N."/>
        </authorList>
    </citation>
    <scope>NUCLEOTIDE SEQUENCE [LARGE SCALE GENOMIC DNA]</scope>
    <source>
        <strain evidence="3">RSMAS</strain>
        <tissue evidence="3">Whole animal</tissue>
    </source>
</reference>
<evidence type="ECO:0000313" key="4">
    <source>
        <dbReference type="Proteomes" id="UP000275408"/>
    </source>
</evidence>
<protein>
    <recommendedName>
        <fullName evidence="2">Large ribosomal subunit protein mL59 domain-containing protein</fullName>
    </recommendedName>
</protein>
<comment type="caution">
    <text evidence="3">The sequence shown here is derived from an EMBL/GenBank/DDBJ whole genome shotgun (WGS) entry which is preliminary data.</text>
</comment>
<organism evidence="3 4">
    <name type="scientific">Pocillopora damicornis</name>
    <name type="common">Cauliflower coral</name>
    <name type="synonym">Millepora damicornis</name>
    <dbReference type="NCBI Taxonomy" id="46731"/>
    <lineage>
        <taxon>Eukaryota</taxon>
        <taxon>Metazoa</taxon>
        <taxon>Cnidaria</taxon>
        <taxon>Anthozoa</taxon>
        <taxon>Hexacorallia</taxon>
        <taxon>Scleractinia</taxon>
        <taxon>Astrocoeniina</taxon>
        <taxon>Pocilloporidae</taxon>
        <taxon>Pocillopora</taxon>
    </lineage>
</organism>
<dbReference type="Proteomes" id="UP000275408">
    <property type="component" value="Unassembled WGS sequence"/>
</dbReference>
<dbReference type="Pfam" id="PF18126">
    <property type="entry name" value="Mitoc_mL59"/>
    <property type="match status" value="1"/>
</dbReference>
<dbReference type="InterPro" id="IPR040922">
    <property type="entry name" value="Ribosomal_mL59_dom"/>
</dbReference>
<keyword evidence="1" id="KW-0175">Coiled coil</keyword>
<keyword evidence="4" id="KW-1185">Reference proteome</keyword>
<dbReference type="EMBL" id="RCHS01001094">
    <property type="protein sequence ID" value="RMX55273.1"/>
    <property type="molecule type" value="Genomic_DNA"/>
</dbReference>
<accession>A0A3M6UNK0</accession>
<name>A0A3M6UNK0_POCDA</name>